<dbReference type="Proteomes" id="UP001062846">
    <property type="component" value="Chromosome 2"/>
</dbReference>
<evidence type="ECO:0000313" key="1">
    <source>
        <dbReference type="EMBL" id="KAI8567288.1"/>
    </source>
</evidence>
<keyword evidence="2" id="KW-1185">Reference proteome</keyword>
<reference evidence="1" key="1">
    <citation type="submission" date="2022-02" db="EMBL/GenBank/DDBJ databases">
        <title>Plant Genome Project.</title>
        <authorList>
            <person name="Zhang R.-G."/>
        </authorList>
    </citation>
    <scope>NUCLEOTIDE SEQUENCE</scope>
    <source>
        <strain evidence="1">AT1</strain>
    </source>
</reference>
<protein>
    <submittedName>
        <fullName evidence="1">Uncharacterized protein</fullName>
    </submittedName>
</protein>
<proteinExistence type="predicted"/>
<sequence>MDTIIFLLNFCSLSPFSTFPNLMRERVTDRQNRRRRRRRKAAASGHRSSLSPIISLPLSDSLSP</sequence>
<gene>
    <name evidence="1" type="ORF">RHMOL_Rhmol02G0109500</name>
</gene>
<name>A0ACC0PNJ2_RHOML</name>
<evidence type="ECO:0000313" key="2">
    <source>
        <dbReference type="Proteomes" id="UP001062846"/>
    </source>
</evidence>
<accession>A0ACC0PNJ2</accession>
<dbReference type="EMBL" id="CM046389">
    <property type="protein sequence ID" value="KAI8567288.1"/>
    <property type="molecule type" value="Genomic_DNA"/>
</dbReference>
<comment type="caution">
    <text evidence="1">The sequence shown here is derived from an EMBL/GenBank/DDBJ whole genome shotgun (WGS) entry which is preliminary data.</text>
</comment>
<organism evidence="1 2">
    <name type="scientific">Rhododendron molle</name>
    <name type="common">Chinese azalea</name>
    <name type="synonym">Azalea mollis</name>
    <dbReference type="NCBI Taxonomy" id="49168"/>
    <lineage>
        <taxon>Eukaryota</taxon>
        <taxon>Viridiplantae</taxon>
        <taxon>Streptophyta</taxon>
        <taxon>Embryophyta</taxon>
        <taxon>Tracheophyta</taxon>
        <taxon>Spermatophyta</taxon>
        <taxon>Magnoliopsida</taxon>
        <taxon>eudicotyledons</taxon>
        <taxon>Gunneridae</taxon>
        <taxon>Pentapetalae</taxon>
        <taxon>asterids</taxon>
        <taxon>Ericales</taxon>
        <taxon>Ericaceae</taxon>
        <taxon>Ericoideae</taxon>
        <taxon>Rhodoreae</taxon>
        <taxon>Rhododendron</taxon>
    </lineage>
</organism>